<evidence type="ECO:0008006" key="13">
    <source>
        <dbReference type="Google" id="ProtNLM"/>
    </source>
</evidence>
<dbReference type="SMART" id="SM00490">
    <property type="entry name" value="HELICc"/>
    <property type="match status" value="1"/>
</dbReference>
<dbReference type="SUPFAM" id="SSF52540">
    <property type="entry name" value="P-loop containing nucleoside triphosphate hydrolases"/>
    <property type="match status" value="1"/>
</dbReference>
<evidence type="ECO:0000259" key="9">
    <source>
        <dbReference type="PROSITE" id="PS51192"/>
    </source>
</evidence>
<protein>
    <recommendedName>
        <fullName evidence="13">Helicase ATP-binding domain-containing protein</fullName>
    </recommendedName>
</protein>
<proteinExistence type="predicted"/>
<dbReference type="EMBL" id="AZBU02000009">
    <property type="protein sequence ID" value="TKR65174.1"/>
    <property type="molecule type" value="Genomic_DNA"/>
</dbReference>
<dbReference type="CDD" id="cd18795">
    <property type="entry name" value="SF2_C_Ski2"/>
    <property type="match status" value="1"/>
</dbReference>
<dbReference type="GO" id="GO:0006281">
    <property type="term" value="P:DNA repair"/>
    <property type="evidence" value="ECO:0007669"/>
    <property type="project" value="UniProtKB-KW"/>
</dbReference>
<comment type="caution">
    <text evidence="11">The sequence shown here is derived from an EMBL/GenBank/DDBJ whole genome shotgun (WGS) entry which is preliminary data.</text>
</comment>
<keyword evidence="8" id="KW-0539">Nucleus</keyword>
<dbReference type="Proteomes" id="UP000298663">
    <property type="component" value="Unassembled WGS sequence"/>
</dbReference>
<keyword evidence="2" id="KW-0547">Nucleotide-binding</keyword>
<dbReference type="SMART" id="SM00487">
    <property type="entry name" value="DEXDc"/>
    <property type="match status" value="1"/>
</dbReference>
<dbReference type="PANTHER" id="PTHR47961:SF6">
    <property type="entry name" value="DNA-DIRECTED DNA POLYMERASE"/>
    <property type="match status" value="1"/>
</dbReference>
<evidence type="ECO:0000256" key="2">
    <source>
        <dbReference type="ARBA" id="ARBA00022741"/>
    </source>
</evidence>
<dbReference type="Gene3D" id="3.40.50.300">
    <property type="entry name" value="P-loop containing nucleotide triphosphate hydrolases"/>
    <property type="match status" value="2"/>
</dbReference>
<gene>
    <name evidence="11" type="ORF">L596_025617</name>
</gene>
<dbReference type="GO" id="GO:0005524">
    <property type="term" value="F:ATP binding"/>
    <property type="evidence" value="ECO:0007669"/>
    <property type="project" value="UniProtKB-KW"/>
</dbReference>
<evidence type="ECO:0000256" key="3">
    <source>
        <dbReference type="ARBA" id="ARBA00022763"/>
    </source>
</evidence>
<dbReference type="InterPro" id="IPR014001">
    <property type="entry name" value="Helicase_ATP-bd"/>
</dbReference>
<evidence type="ECO:0000256" key="4">
    <source>
        <dbReference type="ARBA" id="ARBA00022801"/>
    </source>
</evidence>
<dbReference type="InterPro" id="IPR011545">
    <property type="entry name" value="DEAD/DEAH_box_helicase_dom"/>
</dbReference>
<evidence type="ECO:0000256" key="1">
    <source>
        <dbReference type="ARBA" id="ARBA00004123"/>
    </source>
</evidence>
<dbReference type="GO" id="GO:0004386">
    <property type="term" value="F:helicase activity"/>
    <property type="evidence" value="ECO:0007669"/>
    <property type="project" value="UniProtKB-KW"/>
</dbReference>
<dbReference type="PROSITE" id="PS51194">
    <property type="entry name" value="HELICASE_CTER"/>
    <property type="match status" value="1"/>
</dbReference>
<dbReference type="Pfam" id="PF00270">
    <property type="entry name" value="DEAD"/>
    <property type="match status" value="1"/>
</dbReference>
<evidence type="ECO:0000256" key="8">
    <source>
        <dbReference type="ARBA" id="ARBA00023242"/>
    </source>
</evidence>
<evidence type="ECO:0000256" key="5">
    <source>
        <dbReference type="ARBA" id="ARBA00022806"/>
    </source>
</evidence>
<keyword evidence="4" id="KW-0378">Hydrolase</keyword>
<feature type="domain" description="Helicase ATP-binding" evidence="9">
    <location>
        <begin position="90"/>
        <end position="262"/>
    </location>
</feature>
<dbReference type="OrthoDB" id="2320933at2759"/>
<dbReference type="PANTHER" id="PTHR47961">
    <property type="entry name" value="DNA POLYMERASE THETA, PUTATIVE (AFU_ORTHOLOGUE AFUA_1G05260)-RELATED"/>
    <property type="match status" value="1"/>
</dbReference>
<dbReference type="STRING" id="34508.A0A4U5M8B8"/>
<dbReference type="CDD" id="cd18026">
    <property type="entry name" value="DEXHc_POLQ-like"/>
    <property type="match status" value="1"/>
</dbReference>
<evidence type="ECO:0000259" key="10">
    <source>
        <dbReference type="PROSITE" id="PS51194"/>
    </source>
</evidence>
<dbReference type="InterPro" id="IPR050474">
    <property type="entry name" value="Hel308_SKI2-like"/>
</dbReference>
<dbReference type="GO" id="GO:0016787">
    <property type="term" value="F:hydrolase activity"/>
    <property type="evidence" value="ECO:0007669"/>
    <property type="project" value="UniProtKB-KW"/>
</dbReference>
<dbReference type="GO" id="GO:0005634">
    <property type="term" value="C:nucleus"/>
    <property type="evidence" value="ECO:0007669"/>
    <property type="project" value="UniProtKB-SubCell"/>
</dbReference>
<organism evidence="11 12">
    <name type="scientific">Steinernema carpocapsae</name>
    <name type="common">Entomopathogenic nematode</name>
    <dbReference type="NCBI Taxonomy" id="34508"/>
    <lineage>
        <taxon>Eukaryota</taxon>
        <taxon>Metazoa</taxon>
        <taxon>Ecdysozoa</taxon>
        <taxon>Nematoda</taxon>
        <taxon>Chromadorea</taxon>
        <taxon>Rhabditida</taxon>
        <taxon>Tylenchina</taxon>
        <taxon>Panagrolaimomorpha</taxon>
        <taxon>Strongyloidoidea</taxon>
        <taxon>Steinernematidae</taxon>
        <taxon>Steinernema</taxon>
    </lineage>
</organism>
<name>A0A4U5M8B8_STECR</name>
<dbReference type="FunFam" id="3.40.50.300:FF:000813">
    <property type="entry name" value="helicase POLQ-like isoform X1"/>
    <property type="match status" value="1"/>
</dbReference>
<dbReference type="AlphaFoldDB" id="A0A4U5M8B8"/>
<comment type="subcellular location">
    <subcellularLocation>
        <location evidence="1">Nucleus</location>
    </subcellularLocation>
</comment>
<dbReference type="InterPro" id="IPR027417">
    <property type="entry name" value="P-loop_NTPase"/>
</dbReference>
<evidence type="ECO:0000256" key="6">
    <source>
        <dbReference type="ARBA" id="ARBA00022840"/>
    </source>
</evidence>
<keyword evidence="3" id="KW-0227">DNA damage</keyword>
<dbReference type="InterPro" id="IPR001650">
    <property type="entry name" value="Helicase_C-like"/>
</dbReference>
<keyword evidence="5" id="KW-0347">Helicase</keyword>
<accession>A0A4U5M8B8</accession>
<keyword evidence="6" id="KW-0067">ATP-binding</keyword>
<dbReference type="GO" id="GO:0003676">
    <property type="term" value="F:nucleic acid binding"/>
    <property type="evidence" value="ECO:0007669"/>
    <property type="project" value="InterPro"/>
</dbReference>
<evidence type="ECO:0000256" key="7">
    <source>
        <dbReference type="ARBA" id="ARBA00023204"/>
    </source>
</evidence>
<keyword evidence="12" id="KW-1185">Reference proteome</keyword>
<sequence length="518" mass="57990">MFAERSCLDLPAPLESSGCRLDNVQTAFHLVLHPHSRVFRSTDRSCLWTFPGYPMRDTCPWINEDVERSLASQGIRSFFDWQRDCLTDEELLHPHHRNLAYSAPTSSGKTLVAELIALENVITTQRKALFVLPYVSVAKEKFFGLQRTWRQADLIVRAYIGSLSTSFEEWNAAVCTIEKANSLINRICEDSELHKIGTIVIDEVHMILEPSRGPLIEALLAKILYYNKFSGKEKIQLIVMSATFEFQELISEWLYAKSYVSSFRPVVLEERIVIGNTVVDFPDHPEAKKRPIPRDFHIKNDHGHIIGLCVESLLKGDSILVFCATKAETEQQAVSVAKFLEYALAKKMFPMLAEKIDSERLAIMAEEFKAKTFSTDVLLQKAVGLGVAFHHAGVTAEEREELEAGFRTGLIKILVSTSTLSSGVNLPAHRVIIRAQNSGPAQINRITYKQMVGRAGRKGQTGRDMPPSPCLARAFFGPPCIRRSGTTANTVVCCRNDSFIKPDSKLSRPLLSPLAAKL</sequence>
<dbReference type="PROSITE" id="PS51192">
    <property type="entry name" value="HELICASE_ATP_BIND_1"/>
    <property type="match status" value="1"/>
</dbReference>
<dbReference type="Pfam" id="PF00271">
    <property type="entry name" value="Helicase_C"/>
    <property type="match status" value="1"/>
</dbReference>
<feature type="domain" description="Helicase C-terminal" evidence="10">
    <location>
        <begin position="301"/>
        <end position="518"/>
    </location>
</feature>
<reference evidence="11 12" key="1">
    <citation type="journal article" date="2015" name="Genome Biol.">
        <title>Comparative genomics of Steinernema reveals deeply conserved gene regulatory networks.</title>
        <authorList>
            <person name="Dillman A.R."/>
            <person name="Macchietto M."/>
            <person name="Porter C.F."/>
            <person name="Rogers A."/>
            <person name="Williams B."/>
            <person name="Antoshechkin I."/>
            <person name="Lee M.M."/>
            <person name="Goodwin Z."/>
            <person name="Lu X."/>
            <person name="Lewis E.E."/>
            <person name="Goodrich-Blair H."/>
            <person name="Stock S.P."/>
            <person name="Adams B.J."/>
            <person name="Sternberg P.W."/>
            <person name="Mortazavi A."/>
        </authorList>
    </citation>
    <scope>NUCLEOTIDE SEQUENCE [LARGE SCALE GENOMIC DNA]</scope>
    <source>
        <strain evidence="11 12">ALL</strain>
    </source>
</reference>
<keyword evidence="7" id="KW-0234">DNA repair</keyword>
<evidence type="ECO:0000313" key="12">
    <source>
        <dbReference type="Proteomes" id="UP000298663"/>
    </source>
</evidence>
<reference evidence="11 12" key="2">
    <citation type="journal article" date="2019" name="G3 (Bethesda)">
        <title>Hybrid Assembly of the Genome of the Entomopathogenic Nematode Steinernema carpocapsae Identifies the X-Chromosome.</title>
        <authorList>
            <person name="Serra L."/>
            <person name="Macchietto M."/>
            <person name="Macias-Munoz A."/>
            <person name="McGill C.J."/>
            <person name="Rodriguez I.M."/>
            <person name="Rodriguez B."/>
            <person name="Murad R."/>
            <person name="Mortazavi A."/>
        </authorList>
    </citation>
    <scope>NUCLEOTIDE SEQUENCE [LARGE SCALE GENOMIC DNA]</scope>
    <source>
        <strain evidence="11 12">ALL</strain>
    </source>
</reference>
<evidence type="ECO:0000313" key="11">
    <source>
        <dbReference type="EMBL" id="TKR65174.1"/>
    </source>
</evidence>